<name>A0A9X1L3Q7_9FLAO</name>
<dbReference type="RefSeq" id="WP_226542467.1">
    <property type="nucleotide sequence ID" value="NZ_JAJAPW010000002.1"/>
</dbReference>
<dbReference type="AlphaFoldDB" id="A0A9X1L3Q7"/>
<proteinExistence type="predicted"/>
<gene>
    <name evidence="1" type="ORF">LG649_06605</name>
</gene>
<keyword evidence="2" id="KW-1185">Reference proteome</keyword>
<reference evidence="1" key="1">
    <citation type="submission" date="2021-10" db="EMBL/GenBank/DDBJ databases">
        <title>Tamlana sargassums sp. nov., and Tamlana laminarinivorans sp. nov., two new bacteria isolated from the brown alga.</title>
        <authorList>
            <person name="Li J."/>
        </authorList>
    </citation>
    <scope>NUCLEOTIDE SEQUENCE</scope>
    <source>
        <strain evidence="1">PT2-4</strain>
    </source>
</reference>
<sequence length="214" mass="26283">MESKNKIKENEWLKLLKEAIDEGVKIQVNHRFKYKNKNLGGFLTHAKRKNNPELHKKIKRLGVDFKMHSKDPEHYLEKFTLQLLKDKKPIKQRYMTRFNVYILPKKDILKEETIEKLNNVWQQKFGVVRRWDVPETALDKINRWKAFRYDEENNPDGKWFHYRKYMGNKLYGWVYVRKRDKKKMSLILEHFNEQEIAELKKEGFFKNKRRKKQA</sequence>
<accession>A0A9X1L3Q7</accession>
<dbReference type="Proteomes" id="UP001139199">
    <property type="component" value="Unassembled WGS sequence"/>
</dbReference>
<organism evidence="1 2">
    <name type="scientific">Neotamlana laminarinivorans</name>
    <dbReference type="NCBI Taxonomy" id="2883124"/>
    <lineage>
        <taxon>Bacteria</taxon>
        <taxon>Pseudomonadati</taxon>
        <taxon>Bacteroidota</taxon>
        <taxon>Flavobacteriia</taxon>
        <taxon>Flavobacteriales</taxon>
        <taxon>Flavobacteriaceae</taxon>
        <taxon>Neotamlana</taxon>
    </lineage>
</organism>
<dbReference type="EMBL" id="JAJAPW010000002">
    <property type="protein sequence ID" value="MCB4798507.1"/>
    <property type="molecule type" value="Genomic_DNA"/>
</dbReference>
<evidence type="ECO:0000313" key="1">
    <source>
        <dbReference type="EMBL" id="MCB4798507.1"/>
    </source>
</evidence>
<evidence type="ECO:0000313" key="2">
    <source>
        <dbReference type="Proteomes" id="UP001139199"/>
    </source>
</evidence>
<protein>
    <submittedName>
        <fullName evidence="1">Uncharacterized protein</fullName>
    </submittedName>
</protein>
<comment type="caution">
    <text evidence="1">The sequence shown here is derived from an EMBL/GenBank/DDBJ whole genome shotgun (WGS) entry which is preliminary data.</text>
</comment>